<accession>A0A841FCU5</accession>
<sequence>MTGGELIIAALVAGATAGTTDTVGNVIRDSYAALKGAVSRKLAERREVRDALEAEEVEPGVWRAVLDGSGIGEDEAVVALARRVLDAAGKYTVDLREAKGVQVGDGNTQHNTFS</sequence>
<dbReference type="AlphaFoldDB" id="A0A841FCU5"/>
<evidence type="ECO:0000313" key="2">
    <source>
        <dbReference type="Proteomes" id="UP000548476"/>
    </source>
</evidence>
<comment type="caution">
    <text evidence="1">The sequence shown here is derived from an EMBL/GenBank/DDBJ whole genome shotgun (WGS) entry which is preliminary data.</text>
</comment>
<dbReference type="EMBL" id="JACHGT010000002">
    <property type="protein sequence ID" value="MBB6033235.1"/>
    <property type="molecule type" value="Genomic_DNA"/>
</dbReference>
<organism evidence="1 2">
    <name type="scientific">Phytomonospora endophytica</name>
    <dbReference type="NCBI Taxonomy" id="714109"/>
    <lineage>
        <taxon>Bacteria</taxon>
        <taxon>Bacillati</taxon>
        <taxon>Actinomycetota</taxon>
        <taxon>Actinomycetes</taxon>
        <taxon>Micromonosporales</taxon>
        <taxon>Micromonosporaceae</taxon>
        <taxon>Phytomonospora</taxon>
    </lineage>
</organism>
<evidence type="ECO:0000313" key="1">
    <source>
        <dbReference type="EMBL" id="MBB6033235.1"/>
    </source>
</evidence>
<gene>
    <name evidence="1" type="ORF">HNR73_001082</name>
</gene>
<protein>
    <recommendedName>
        <fullName evidence="3">RHIM domain-containing protein</fullName>
    </recommendedName>
</protein>
<keyword evidence="2" id="KW-1185">Reference proteome</keyword>
<proteinExistence type="predicted"/>
<evidence type="ECO:0008006" key="3">
    <source>
        <dbReference type="Google" id="ProtNLM"/>
    </source>
</evidence>
<dbReference type="RefSeq" id="WP_184786119.1">
    <property type="nucleotide sequence ID" value="NZ_BONT01000023.1"/>
</dbReference>
<reference evidence="1 2" key="1">
    <citation type="submission" date="2020-08" db="EMBL/GenBank/DDBJ databases">
        <title>Genomic Encyclopedia of Type Strains, Phase IV (KMG-IV): sequencing the most valuable type-strain genomes for metagenomic binning, comparative biology and taxonomic classification.</title>
        <authorList>
            <person name="Goeker M."/>
        </authorList>
    </citation>
    <scope>NUCLEOTIDE SEQUENCE [LARGE SCALE GENOMIC DNA]</scope>
    <source>
        <strain evidence="1 2">YIM 65646</strain>
    </source>
</reference>
<dbReference type="Proteomes" id="UP000548476">
    <property type="component" value="Unassembled WGS sequence"/>
</dbReference>
<name>A0A841FCU5_9ACTN</name>